<sequence>MLHIDSNMTESVGVVEVENEDYTESSFYHRCTAYNTSRDYVSDFGWTMSVMFYSVYYLGMGIGYVAAGSVLSKIAAHHVLLGGWYASALLHLLLPFVFKRSGYAVMLMRLITGFSESILQPAFVALTKSWAFKGEESTFLSVGLIGVYLSPVLSSVIVGACLCYISWHASLYILGGVLFLWTVLWHFVSYDSPLDCPRLSDGDISRYRREQTLDIQSKGNKAKGRNVPWKQILTSKPVWAIWVASISKNVSLAAVAALAPLYFKDVYGFRAADSGLLLVAPFTANTLSALVSSYISDRVTRSGKVSMTAARKITQCAGSAGDAFFLILTIYLPDWRVSVLCLTLAKAMAGLCFLSCACNAMDLSPHFSGAVTGVSSTGMFMVFLIMGVTSLIPENSEASGGINRWTAVFWINAGIAIFSSIFYLLFASGEVQPWGLGAEEDIGACTPLKSTLVKEGGYDMGVDKSEHKRTKRENGGR</sequence>
<comment type="caution">
    <text evidence="8">The sequence shown here is derived from an EMBL/GenBank/DDBJ whole genome shotgun (WGS) entry which is preliminary data.</text>
</comment>
<evidence type="ECO:0000313" key="9">
    <source>
        <dbReference type="Proteomes" id="UP000735302"/>
    </source>
</evidence>
<feature type="transmembrane region" description="Helical" evidence="7">
    <location>
        <begin position="171"/>
        <end position="188"/>
    </location>
</feature>
<dbReference type="InterPro" id="IPR011701">
    <property type="entry name" value="MFS"/>
</dbReference>
<evidence type="ECO:0000256" key="1">
    <source>
        <dbReference type="ARBA" id="ARBA00004141"/>
    </source>
</evidence>
<evidence type="ECO:0000256" key="5">
    <source>
        <dbReference type="ARBA" id="ARBA00022989"/>
    </source>
</evidence>
<dbReference type="PANTHER" id="PTHR11662">
    <property type="entry name" value="SOLUTE CARRIER FAMILY 17"/>
    <property type="match status" value="1"/>
</dbReference>
<keyword evidence="5 7" id="KW-1133">Transmembrane helix</keyword>
<evidence type="ECO:0000313" key="8">
    <source>
        <dbReference type="EMBL" id="GFO21765.1"/>
    </source>
</evidence>
<organism evidence="8 9">
    <name type="scientific">Plakobranchus ocellatus</name>
    <dbReference type="NCBI Taxonomy" id="259542"/>
    <lineage>
        <taxon>Eukaryota</taxon>
        <taxon>Metazoa</taxon>
        <taxon>Spiralia</taxon>
        <taxon>Lophotrochozoa</taxon>
        <taxon>Mollusca</taxon>
        <taxon>Gastropoda</taxon>
        <taxon>Heterobranchia</taxon>
        <taxon>Euthyneura</taxon>
        <taxon>Panpulmonata</taxon>
        <taxon>Sacoglossa</taxon>
        <taxon>Placobranchoidea</taxon>
        <taxon>Plakobranchidae</taxon>
        <taxon>Plakobranchus</taxon>
    </lineage>
</organism>
<evidence type="ECO:0000256" key="3">
    <source>
        <dbReference type="ARBA" id="ARBA00022692"/>
    </source>
</evidence>
<reference evidence="8 9" key="1">
    <citation type="journal article" date="2021" name="Elife">
        <title>Chloroplast acquisition without the gene transfer in kleptoplastic sea slugs, Plakobranchus ocellatus.</title>
        <authorList>
            <person name="Maeda T."/>
            <person name="Takahashi S."/>
            <person name="Yoshida T."/>
            <person name="Shimamura S."/>
            <person name="Takaki Y."/>
            <person name="Nagai Y."/>
            <person name="Toyoda A."/>
            <person name="Suzuki Y."/>
            <person name="Arimoto A."/>
            <person name="Ishii H."/>
            <person name="Satoh N."/>
            <person name="Nishiyama T."/>
            <person name="Hasebe M."/>
            <person name="Maruyama T."/>
            <person name="Minagawa J."/>
            <person name="Obokata J."/>
            <person name="Shigenobu S."/>
        </authorList>
    </citation>
    <scope>NUCLEOTIDE SEQUENCE [LARGE SCALE GENOMIC DNA]</scope>
</reference>
<evidence type="ECO:0000256" key="2">
    <source>
        <dbReference type="ARBA" id="ARBA00022448"/>
    </source>
</evidence>
<dbReference type="EMBL" id="BLXT01005284">
    <property type="protein sequence ID" value="GFO21765.1"/>
    <property type="molecule type" value="Genomic_DNA"/>
</dbReference>
<keyword evidence="9" id="KW-1185">Reference proteome</keyword>
<dbReference type="Proteomes" id="UP000735302">
    <property type="component" value="Unassembled WGS sequence"/>
</dbReference>
<feature type="transmembrane region" description="Helical" evidence="7">
    <location>
        <begin position="405"/>
        <end position="426"/>
    </location>
</feature>
<dbReference type="SUPFAM" id="SSF103473">
    <property type="entry name" value="MFS general substrate transporter"/>
    <property type="match status" value="1"/>
</dbReference>
<evidence type="ECO:0000256" key="7">
    <source>
        <dbReference type="SAM" id="Phobius"/>
    </source>
</evidence>
<keyword evidence="2" id="KW-0813">Transport</keyword>
<keyword evidence="4" id="KW-0769">Symport</keyword>
<name>A0AAV4BRP3_9GAST</name>
<feature type="transmembrane region" description="Helical" evidence="7">
    <location>
        <begin position="44"/>
        <end position="67"/>
    </location>
</feature>
<feature type="transmembrane region" description="Helical" evidence="7">
    <location>
        <begin position="337"/>
        <end position="358"/>
    </location>
</feature>
<dbReference type="AlphaFoldDB" id="A0AAV4BRP3"/>
<feature type="transmembrane region" description="Helical" evidence="7">
    <location>
        <begin position="79"/>
        <end position="98"/>
    </location>
</feature>
<keyword evidence="3 7" id="KW-0812">Transmembrane</keyword>
<dbReference type="PANTHER" id="PTHR11662:SF399">
    <property type="entry name" value="FI19708P1-RELATED"/>
    <property type="match status" value="1"/>
</dbReference>
<proteinExistence type="predicted"/>
<dbReference type="FunFam" id="1.20.1250.20:FF:000003">
    <property type="entry name" value="Solute carrier family 17 member 3"/>
    <property type="match status" value="1"/>
</dbReference>
<accession>A0AAV4BRP3</accession>
<evidence type="ECO:0000256" key="6">
    <source>
        <dbReference type="ARBA" id="ARBA00023136"/>
    </source>
</evidence>
<dbReference type="InterPro" id="IPR036259">
    <property type="entry name" value="MFS_trans_sf"/>
</dbReference>
<feature type="transmembrane region" description="Helical" evidence="7">
    <location>
        <begin position="104"/>
        <end position="126"/>
    </location>
</feature>
<keyword evidence="6 7" id="KW-0472">Membrane</keyword>
<feature type="transmembrane region" description="Helical" evidence="7">
    <location>
        <begin position="239"/>
        <end position="263"/>
    </location>
</feature>
<dbReference type="InterPro" id="IPR050382">
    <property type="entry name" value="MFS_Na/Anion_cotransporter"/>
</dbReference>
<evidence type="ECO:0000256" key="4">
    <source>
        <dbReference type="ARBA" id="ARBA00022847"/>
    </source>
</evidence>
<dbReference type="GO" id="GO:0015293">
    <property type="term" value="F:symporter activity"/>
    <property type="evidence" value="ECO:0007669"/>
    <property type="project" value="UniProtKB-KW"/>
</dbReference>
<dbReference type="Gene3D" id="1.20.1250.20">
    <property type="entry name" value="MFS general substrate transporter like domains"/>
    <property type="match status" value="2"/>
</dbReference>
<feature type="transmembrane region" description="Helical" evidence="7">
    <location>
        <begin position="370"/>
        <end position="393"/>
    </location>
</feature>
<comment type="subcellular location">
    <subcellularLocation>
        <location evidence="1">Membrane</location>
        <topology evidence="1">Multi-pass membrane protein</topology>
    </subcellularLocation>
</comment>
<feature type="transmembrane region" description="Helical" evidence="7">
    <location>
        <begin position="275"/>
        <end position="292"/>
    </location>
</feature>
<dbReference type="Pfam" id="PF07690">
    <property type="entry name" value="MFS_1"/>
    <property type="match status" value="1"/>
</dbReference>
<feature type="transmembrane region" description="Helical" evidence="7">
    <location>
        <begin position="138"/>
        <end position="165"/>
    </location>
</feature>
<protein>
    <submittedName>
        <fullName evidence="8">Vesicular glutamate transporter</fullName>
    </submittedName>
</protein>
<gene>
    <name evidence="8" type="ORF">PoB_004827000</name>
</gene>
<dbReference type="GO" id="GO:0016020">
    <property type="term" value="C:membrane"/>
    <property type="evidence" value="ECO:0007669"/>
    <property type="project" value="UniProtKB-SubCell"/>
</dbReference>
<dbReference type="GO" id="GO:0006820">
    <property type="term" value="P:monoatomic anion transport"/>
    <property type="evidence" value="ECO:0007669"/>
    <property type="project" value="TreeGrafter"/>
</dbReference>